<feature type="transmembrane region" description="Helical" evidence="1">
    <location>
        <begin position="242"/>
        <end position="260"/>
    </location>
</feature>
<name>B1WXQ2_CROS5</name>
<dbReference type="SUPFAM" id="SSF53474">
    <property type="entry name" value="alpha/beta-Hydrolases"/>
    <property type="match status" value="1"/>
</dbReference>
<keyword evidence="1" id="KW-1133">Transmembrane helix</keyword>
<evidence type="ECO:0000313" key="2">
    <source>
        <dbReference type="EMBL" id="ACB52593.1"/>
    </source>
</evidence>
<keyword evidence="1" id="KW-0812">Transmembrane</keyword>
<dbReference type="STRING" id="43989.cce_3245"/>
<dbReference type="InterPro" id="IPR029058">
    <property type="entry name" value="AB_hydrolase_fold"/>
</dbReference>
<feature type="transmembrane region" description="Helical" evidence="1">
    <location>
        <begin position="159"/>
        <end position="176"/>
    </location>
</feature>
<sequence>MKIPIRRAVVMVESSSKKDWNCFEFSGYQIYSKDEQDYTIYQTGSHKDGDYLRIYVPKNPYQEKGKLKVITYLHGFALCMPQFYEQHLSQLATLGYYVFFPDYQKSDYPDFSDEPTSEKSDLSYWSLATGTFFTGMILRRDTNPTDIAEFKTKNNRQKIRLSLGLIILIIFLRIYGFIKKEYAQNLLSMVFTVLSSLFYAPKDWLAFAVNSTVVGWGKLQEYCRQNPSDNHSKLLFEKDIDFYVFGHSLGGLLALSWPYYLKQHPQQDLNLFTPKQIITADPAPTTNLGIPSIAFIILKVFGFPFATQPMTIEETGKSLEIPVGILHGIDDKIVKATEWIIPPLEDQKGRFFTIHSSQKKIYFSESNPEKNLKADHNQSVTNTEYYGDGFMDNFGGAKDGPDAYNYQYIWPALQAVVTDQVPVNQLANKKGFDLKDFGVVDEPNPPSNIKRIILGILGVLGLLGVGYLMINY</sequence>
<proteinExistence type="predicted"/>
<protein>
    <submittedName>
        <fullName evidence="2">Uncharacterized protein</fullName>
    </submittedName>
</protein>
<dbReference type="eggNOG" id="COG1073">
    <property type="taxonomic scope" value="Bacteria"/>
</dbReference>
<dbReference type="KEGG" id="cyt:cce_3245"/>
<reference evidence="2 3" key="1">
    <citation type="journal article" date="2008" name="Proc. Natl. Acad. Sci. U.S.A.">
        <title>The genome of Cyanothece 51142, a unicellular diazotrophic cyanobacterium important in the marine nitrogen cycle.</title>
        <authorList>
            <person name="Welsh E.A."/>
            <person name="Liberton M."/>
            <person name="Stoeckel J."/>
            <person name="Loh T."/>
            <person name="Elvitigala T."/>
            <person name="Wang C."/>
            <person name="Wollam A."/>
            <person name="Fulton R.S."/>
            <person name="Clifton S.W."/>
            <person name="Jacobs J.M."/>
            <person name="Aurora R."/>
            <person name="Ghosh B.K."/>
            <person name="Sherman L.A."/>
            <person name="Smith R.D."/>
            <person name="Wilson R.K."/>
            <person name="Pakrasi H.B."/>
        </authorList>
    </citation>
    <scope>NUCLEOTIDE SEQUENCE [LARGE SCALE GENOMIC DNA]</scope>
    <source>
        <strain evidence="3">ATCC 51142 / BH68</strain>
    </source>
</reference>
<accession>B1WXQ2</accession>
<gene>
    <name evidence="2" type="ordered locus">cce_3245</name>
</gene>
<keyword evidence="3" id="KW-1185">Reference proteome</keyword>
<organism evidence="2 3">
    <name type="scientific">Crocosphaera subtropica (strain ATCC 51142 / BH68)</name>
    <name type="common">Cyanothece sp. (strain ATCC 51142)</name>
    <dbReference type="NCBI Taxonomy" id="43989"/>
    <lineage>
        <taxon>Bacteria</taxon>
        <taxon>Bacillati</taxon>
        <taxon>Cyanobacteriota</taxon>
        <taxon>Cyanophyceae</taxon>
        <taxon>Oscillatoriophycideae</taxon>
        <taxon>Chroococcales</taxon>
        <taxon>Aphanothecaceae</taxon>
        <taxon>Crocosphaera</taxon>
        <taxon>Crocosphaera subtropica</taxon>
    </lineage>
</organism>
<evidence type="ECO:0000256" key="1">
    <source>
        <dbReference type="SAM" id="Phobius"/>
    </source>
</evidence>
<dbReference type="Proteomes" id="UP000001203">
    <property type="component" value="Chromosome circular"/>
</dbReference>
<dbReference type="AlphaFoldDB" id="B1WXQ2"/>
<evidence type="ECO:0000313" key="3">
    <source>
        <dbReference type="Proteomes" id="UP000001203"/>
    </source>
</evidence>
<dbReference type="Gene3D" id="3.40.50.1820">
    <property type="entry name" value="alpha/beta hydrolase"/>
    <property type="match status" value="1"/>
</dbReference>
<dbReference type="EMBL" id="CP000806">
    <property type="protein sequence ID" value="ACB52593.1"/>
    <property type="molecule type" value="Genomic_DNA"/>
</dbReference>
<keyword evidence="1" id="KW-0472">Membrane</keyword>
<feature type="transmembrane region" description="Helical" evidence="1">
    <location>
        <begin position="452"/>
        <end position="470"/>
    </location>
</feature>
<dbReference type="HOGENOM" id="CLU_688157_0_0_3"/>